<dbReference type="EMBL" id="PPFX01000010">
    <property type="protein sequence ID" value="PNU20649.1"/>
    <property type="molecule type" value="Genomic_DNA"/>
</dbReference>
<proteinExistence type="predicted"/>
<dbReference type="OrthoDB" id="5405675at2"/>
<dbReference type="RefSeq" id="WP_103114918.1">
    <property type="nucleotide sequence ID" value="NZ_PPFX01000010.1"/>
</dbReference>
<dbReference type="AlphaFoldDB" id="A0A2K2HBP8"/>
<evidence type="ECO:0000313" key="2">
    <source>
        <dbReference type="Proteomes" id="UP000236340"/>
    </source>
</evidence>
<sequence length="191" mass="21606">MLSYPVRCGRLSIIFFAAMLMLATVGRAEELRYTRFNIHAQVKSETVAKASYANYTNPSHGHIIIPAGTKVVVKDKSRKKIVFGYAGDTKTILFDYHAPRMQMSVDEYLEKITSSTPVFWDHFSTLDKEGIAKGKVLPGMTREGVMTALGYPATHRTPSLEAATWIYWTNRFGTIGRFRFGWKGSSRSRLR</sequence>
<reference evidence="1 2" key="1">
    <citation type="journal article" date="2018" name="Genome Announc.">
        <title>Genome Sequence of Geothermobacter sp. HR-1 Iron Reducer from the Loihi Seamount.</title>
        <authorList>
            <person name="Smith H."/>
            <person name="Abuyen K."/>
            <person name="Tremblay J."/>
            <person name="Savalia P."/>
            <person name="Perez-Rodriguez I."/>
            <person name="Emerson D."/>
            <person name="Tully B."/>
            <person name="Amend J."/>
        </authorList>
    </citation>
    <scope>NUCLEOTIDE SEQUENCE [LARGE SCALE GENOMIC DNA]</scope>
    <source>
        <strain evidence="1 2">HR-1</strain>
    </source>
</reference>
<protein>
    <submittedName>
        <fullName evidence="1">Uncharacterized protein</fullName>
    </submittedName>
</protein>
<gene>
    <name evidence="1" type="ORF">C2E25_06285</name>
</gene>
<accession>A0A2K2HBP8</accession>
<evidence type="ECO:0000313" key="1">
    <source>
        <dbReference type="EMBL" id="PNU20649.1"/>
    </source>
</evidence>
<organism evidence="1 2">
    <name type="scientific">Geothermobacter hydrogeniphilus</name>
    <dbReference type="NCBI Taxonomy" id="1969733"/>
    <lineage>
        <taxon>Bacteria</taxon>
        <taxon>Pseudomonadati</taxon>
        <taxon>Thermodesulfobacteriota</taxon>
        <taxon>Desulfuromonadia</taxon>
        <taxon>Desulfuromonadales</taxon>
        <taxon>Geothermobacteraceae</taxon>
        <taxon>Geothermobacter</taxon>
    </lineage>
</organism>
<dbReference type="Proteomes" id="UP000236340">
    <property type="component" value="Unassembled WGS sequence"/>
</dbReference>
<comment type="caution">
    <text evidence="1">The sequence shown here is derived from an EMBL/GenBank/DDBJ whole genome shotgun (WGS) entry which is preliminary data.</text>
</comment>
<name>A0A2K2HBP8_9BACT</name>